<dbReference type="AlphaFoldDB" id="A0A0E3WJ41"/>
<dbReference type="PANTHER" id="PTHR12526">
    <property type="entry name" value="GLYCOSYLTRANSFERASE"/>
    <property type="match status" value="1"/>
</dbReference>
<dbReference type="InterPro" id="IPR001296">
    <property type="entry name" value="Glyco_trans_1"/>
</dbReference>
<dbReference type="Pfam" id="PF00534">
    <property type="entry name" value="Glycos_transf_1"/>
    <property type="match status" value="1"/>
</dbReference>
<feature type="domain" description="Glycosyl transferase family 1" evidence="1">
    <location>
        <begin position="175"/>
        <end position="320"/>
    </location>
</feature>
<protein>
    <submittedName>
        <fullName evidence="3">Uncharacterized protein</fullName>
    </submittedName>
</protein>
<dbReference type="Gene3D" id="3.40.50.2000">
    <property type="entry name" value="Glycogen Phosphorylase B"/>
    <property type="match status" value="2"/>
</dbReference>
<dbReference type="EMBL" id="LN831776">
    <property type="protein sequence ID" value="CQR58128.1"/>
    <property type="molecule type" value="Genomic_DNA"/>
</dbReference>
<dbReference type="SUPFAM" id="SSF53756">
    <property type="entry name" value="UDP-Glycosyltransferase/glycogen phosphorylase"/>
    <property type="match status" value="1"/>
</dbReference>
<proteinExistence type="predicted"/>
<dbReference type="GO" id="GO:0016757">
    <property type="term" value="F:glycosyltransferase activity"/>
    <property type="evidence" value="ECO:0007669"/>
    <property type="project" value="InterPro"/>
</dbReference>
<dbReference type="KEGG" id="pri:PRIO_5741"/>
<dbReference type="PATRIC" id="fig|1073571.4.peg.6164"/>
<dbReference type="InterPro" id="IPR028098">
    <property type="entry name" value="Glyco_trans_4-like_N"/>
</dbReference>
<feature type="domain" description="Glycosyltransferase subfamily 4-like N-terminal" evidence="2">
    <location>
        <begin position="14"/>
        <end position="164"/>
    </location>
</feature>
<sequence length="357" mass="40179">MRISIVCRELSGRGGMETVFKNVITHLMQKGDEVELIIFGGSHDKKWLESVPHHIIEMPRSNLIKIYYNSLVVYSRLLRNFNPEVILVTDPYFIYQTKLVTSRMKRKPAIGSWVHFELSALIKVQQLASAHFHLAISKGIGRQIEKVNGGRSDNVHIIYNPVAISEMTVPRPDIATFLYVGRLEDEYKKISDFLKALSQLKGEFKTIMIGDGPDHEPLVALSRQLGINDRVEWRGWQYNPWDQLPPVSCLVLTSRLEGFGLVLVEAMSKGIPCISTDCPSGPSEIIRGGENGWLVPPGDVGAISSMLQNVIDQPEILPSQEAVRESVKHFDTSLLMNKLRDVLQAEINKKDKNILSV</sequence>
<evidence type="ECO:0000313" key="3">
    <source>
        <dbReference type="EMBL" id="CQR58128.1"/>
    </source>
</evidence>
<evidence type="ECO:0000259" key="1">
    <source>
        <dbReference type="Pfam" id="PF00534"/>
    </source>
</evidence>
<dbReference type="Pfam" id="PF13439">
    <property type="entry name" value="Glyco_transf_4"/>
    <property type="match status" value="1"/>
</dbReference>
<evidence type="ECO:0000259" key="2">
    <source>
        <dbReference type="Pfam" id="PF13439"/>
    </source>
</evidence>
<dbReference type="HOGENOM" id="CLU_009583_0_0_9"/>
<dbReference type="Proteomes" id="UP000033163">
    <property type="component" value="Chromosome I"/>
</dbReference>
<evidence type="ECO:0000313" key="4">
    <source>
        <dbReference type="Proteomes" id="UP000033163"/>
    </source>
</evidence>
<accession>A0A0E3WJ41</accession>
<organism evidence="3 4">
    <name type="scientific">Paenibacillus riograndensis SBR5</name>
    <dbReference type="NCBI Taxonomy" id="1073571"/>
    <lineage>
        <taxon>Bacteria</taxon>
        <taxon>Bacillati</taxon>
        <taxon>Bacillota</taxon>
        <taxon>Bacilli</taxon>
        <taxon>Bacillales</taxon>
        <taxon>Paenibacillaceae</taxon>
        <taxon>Paenibacillus</taxon>
        <taxon>Paenibacillus sonchi group</taxon>
    </lineage>
</organism>
<dbReference type="PANTHER" id="PTHR12526:SF630">
    <property type="entry name" value="GLYCOSYLTRANSFERASE"/>
    <property type="match status" value="1"/>
</dbReference>
<dbReference type="CDD" id="cd03811">
    <property type="entry name" value="GT4_GT28_WabH-like"/>
    <property type="match status" value="1"/>
</dbReference>
<name>A0A0E3WJ41_9BACL</name>
<dbReference type="RefSeq" id="WP_020433413.1">
    <property type="nucleotide sequence ID" value="NZ_AGBD01001693.1"/>
</dbReference>
<gene>
    <name evidence="3" type="ORF">PRIO_5741</name>
</gene>
<reference evidence="4" key="1">
    <citation type="submission" date="2015-03" db="EMBL/GenBank/DDBJ databases">
        <authorList>
            <person name="Wibberg D."/>
        </authorList>
    </citation>
    <scope>NUCLEOTIDE SEQUENCE [LARGE SCALE GENOMIC DNA]</scope>
</reference>